<evidence type="ECO:0000256" key="1">
    <source>
        <dbReference type="ARBA" id="ARBA00004141"/>
    </source>
</evidence>
<gene>
    <name evidence="7" type="ORF">CV102_21770</name>
</gene>
<evidence type="ECO:0000256" key="2">
    <source>
        <dbReference type="ARBA" id="ARBA00005268"/>
    </source>
</evidence>
<evidence type="ECO:0000256" key="4">
    <source>
        <dbReference type="ARBA" id="ARBA00022989"/>
    </source>
</evidence>
<keyword evidence="8" id="KW-1185">Reference proteome</keyword>
<dbReference type="EMBL" id="PHNJ01000017">
    <property type="protein sequence ID" value="TYL36457.1"/>
    <property type="molecule type" value="Genomic_DNA"/>
</dbReference>
<evidence type="ECO:0000313" key="8">
    <source>
        <dbReference type="Proteomes" id="UP000766904"/>
    </source>
</evidence>
<evidence type="ECO:0000256" key="6">
    <source>
        <dbReference type="SAM" id="Phobius"/>
    </source>
</evidence>
<dbReference type="PANTHER" id="PTHR30028">
    <property type="entry name" value="UPF0014 INNER MEMBRANE PROTEIN YBBM-RELATED"/>
    <property type="match status" value="1"/>
</dbReference>
<dbReference type="AlphaFoldDB" id="A0A8J8TQE6"/>
<dbReference type="Proteomes" id="UP000766904">
    <property type="component" value="Unassembled WGS sequence"/>
</dbReference>
<dbReference type="InterPro" id="IPR005226">
    <property type="entry name" value="UPF0014_fam"/>
</dbReference>
<comment type="subcellular location">
    <subcellularLocation>
        <location evidence="1">Membrane</location>
        <topology evidence="1">Multi-pass membrane protein</topology>
    </subcellularLocation>
</comment>
<feature type="transmembrane region" description="Helical" evidence="6">
    <location>
        <begin position="105"/>
        <end position="129"/>
    </location>
</feature>
<accession>A0A8J8TQE6</accession>
<keyword evidence="3 6" id="KW-0812">Transmembrane</keyword>
<evidence type="ECO:0000313" key="7">
    <source>
        <dbReference type="EMBL" id="TYL36457.1"/>
    </source>
</evidence>
<evidence type="ECO:0000256" key="5">
    <source>
        <dbReference type="ARBA" id="ARBA00023136"/>
    </source>
</evidence>
<evidence type="ECO:0000256" key="3">
    <source>
        <dbReference type="ARBA" id="ARBA00022692"/>
    </source>
</evidence>
<proteinExistence type="inferred from homology"/>
<sequence>MTEATIDTFVEQATDPVVITGFVQILTATVLAAIVLGVVYARELDFEREVLTTSGRGLVQVVAAGAVIGVLLAAHLAWATVVLAFMICVAGWISHKRGDAIPGVFRTSVLSIGFGAGLVIVMMTVAGAIETTMRDLIVIGSMIIANAMKTNSLVLDRFTGELAANRPEIEAMLSVGGSPDRAINQYVSTSVYASIIPILDSIKSLGIVQIPGLMAGMIIAGANPIYAAQYQFVIMLMIFAAGGLTVVVNTMLISRRVFTDAKQLDDSVLDAIET</sequence>
<comment type="caution">
    <text evidence="7">The sequence shown here is derived from an EMBL/GenBank/DDBJ whole genome shotgun (WGS) entry which is preliminary data.</text>
</comment>
<feature type="transmembrane region" description="Helical" evidence="6">
    <location>
        <begin position="61"/>
        <end position="93"/>
    </location>
</feature>
<name>A0A8J8TQE6_9EURY</name>
<reference evidence="7" key="1">
    <citation type="submission" date="2017-11" db="EMBL/GenBank/DDBJ databases">
        <authorList>
            <person name="Kajale S.C."/>
            <person name="Sharma A."/>
        </authorList>
    </citation>
    <scope>NUCLEOTIDE SEQUENCE</scope>
    <source>
        <strain evidence="7">LS1_42</strain>
    </source>
</reference>
<dbReference type="GO" id="GO:0005886">
    <property type="term" value="C:plasma membrane"/>
    <property type="evidence" value="ECO:0007669"/>
    <property type="project" value="TreeGrafter"/>
</dbReference>
<dbReference type="RefSeq" id="WP_148860107.1">
    <property type="nucleotide sequence ID" value="NZ_PHNJ01000017.1"/>
</dbReference>
<protein>
    <submittedName>
        <fullName evidence="7">ABC transporter permease</fullName>
    </submittedName>
</protein>
<organism evidence="7 8">
    <name type="scientific">Natronococcus pandeyae</name>
    <dbReference type="NCBI Taxonomy" id="2055836"/>
    <lineage>
        <taxon>Archaea</taxon>
        <taxon>Methanobacteriati</taxon>
        <taxon>Methanobacteriota</taxon>
        <taxon>Stenosarchaea group</taxon>
        <taxon>Halobacteria</taxon>
        <taxon>Halobacteriales</taxon>
        <taxon>Natrialbaceae</taxon>
        <taxon>Natronococcus</taxon>
    </lineage>
</organism>
<dbReference type="PANTHER" id="PTHR30028:SF0">
    <property type="entry name" value="PROTEIN ALUMINUM SENSITIVE 3"/>
    <property type="match status" value="1"/>
</dbReference>
<keyword evidence="5 6" id="KW-0472">Membrane</keyword>
<comment type="similarity">
    <text evidence="2">Belongs to the UPF0014 family.</text>
</comment>
<dbReference type="OrthoDB" id="148038at2157"/>
<feature type="transmembrane region" description="Helical" evidence="6">
    <location>
        <begin position="232"/>
        <end position="253"/>
    </location>
</feature>
<keyword evidence="4 6" id="KW-1133">Transmembrane helix</keyword>
<feature type="transmembrane region" description="Helical" evidence="6">
    <location>
        <begin position="17"/>
        <end position="40"/>
    </location>
</feature>
<feature type="transmembrane region" description="Helical" evidence="6">
    <location>
        <begin position="205"/>
        <end position="226"/>
    </location>
</feature>
<dbReference type="Pfam" id="PF03649">
    <property type="entry name" value="UPF0014"/>
    <property type="match status" value="1"/>
</dbReference>